<dbReference type="PRINTS" id="PR00131">
    <property type="entry name" value="GLHYDRLASE1"/>
</dbReference>
<evidence type="ECO:0000256" key="5">
    <source>
        <dbReference type="RuleBase" id="RU003690"/>
    </source>
</evidence>
<evidence type="ECO:0000313" key="7">
    <source>
        <dbReference type="EMBL" id="CRY53926.1"/>
    </source>
</evidence>
<dbReference type="FunFam" id="3.20.20.80:FF:000004">
    <property type="entry name" value="Beta-glucosidase 6-phospho-beta-glucosidase"/>
    <property type="match status" value="1"/>
</dbReference>
<sequence>MTDSVIKGFPKGFLWGGAVAANQVEGGWNVGGKGLSTADMAIHKKDLKREEYEKHYKITNQQIEEAIVTQDASQYPKRRGIDFYHRFKQDMALFAEMNFKVLRVSIAWTRIYPNGIEEQPNEAGLRFYDELFDEMHKNGIEPLVTLSHYEMPIYLVNNYGGWSNRKTVDLFEKFAITVFERYQEKVKYWLTFNEIDSLIRHPFTSGGIVTERFPVDEVESVIYQALHHQFIASALAVKHCKRISPDAKIGCMLTRLLTYPESCAPEDVLLAHQENQLNYFFSDVQIRGRYPRHMTRRFAEKGIKVVMQPGDEEILQQHTVDFLSFSYYMSLVTSVNADKMDKVGGNIAGGVKNPHLKTTDWDWQIDPVGLRIALNDMYDRYHIPLFVVENGMGAVDHIDDDGQINDDYRIEFFRSHLKEMKEAVKDGVELMGYTSWAPIDLISASTSEMNKRYGFIYVDQDNDGKGTLERSRKKSFYWYQNVIETNGENL</sequence>
<dbReference type="AlphaFoldDB" id="A0A0H5MA25"/>
<name>A0A0H5MA25_YERIN</name>
<dbReference type="GO" id="GO:0008706">
    <property type="term" value="F:6-phospho-beta-glucosidase activity"/>
    <property type="evidence" value="ECO:0007669"/>
    <property type="project" value="UniProtKB-EC"/>
</dbReference>
<dbReference type="InterPro" id="IPR033132">
    <property type="entry name" value="GH_1_N_CS"/>
</dbReference>
<dbReference type="Gene3D" id="3.20.20.80">
    <property type="entry name" value="Glycosidases"/>
    <property type="match status" value="1"/>
</dbReference>
<dbReference type="InterPro" id="IPR001360">
    <property type="entry name" value="Glyco_hydro_1"/>
</dbReference>
<reference evidence="8" key="1">
    <citation type="submission" date="2015-03" db="EMBL/GenBank/DDBJ databases">
        <authorList>
            <consortium name="Pathogen Informatics"/>
        </authorList>
    </citation>
    <scope>NUCLEOTIDE SEQUENCE [LARGE SCALE GENOMIC DNA]</scope>
    <source>
        <strain evidence="8">R148</strain>
    </source>
</reference>
<dbReference type="InterPro" id="IPR018120">
    <property type="entry name" value="Glyco_hydro_1_AS"/>
</dbReference>
<keyword evidence="2 6" id="KW-0378">Hydrolase</keyword>
<dbReference type="EC" id="3.2.1.86" evidence="7"/>
<evidence type="ECO:0000256" key="3">
    <source>
        <dbReference type="ARBA" id="ARBA00023295"/>
    </source>
</evidence>
<dbReference type="InterPro" id="IPR017853">
    <property type="entry name" value="GH"/>
</dbReference>
<evidence type="ECO:0000256" key="2">
    <source>
        <dbReference type="ARBA" id="ARBA00022801"/>
    </source>
</evidence>
<proteinExistence type="inferred from homology"/>
<dbReference type="GO" id="GO:0016052">
    <property type="term" value="P:carbohydrate catabolic process"/>
    <property type="evidence" value="ECO:0007669"/>
    <property type="project" value="TreeGrafter"/>
</dbReference>
<dbReference type="PANTHER" id="PTHR10353">
    <property type="entry name" value="GLYCOSYL HYDROLASE"/>
    <property type="match status" value="1"/>
</dbReference>
<comment type="similarity">
    <text evidence="1 5">Belongs to the glycosyl hydrolase 1 family.</text>
</comment>
<dbReference type="SUPFAM" id="SSF51445">
    <property type="entry name" value="(Trans)glycosidases"/>
    <property type="match status" value="1"/>
</dbReference>
<dbReference type="PANTHER" id="PTHR10353:SF122">
    <property type="entry name" value="6-PHOSPHO-BETA-GLUCOSIDASE ASCB-RELATED"/>
    <property type="match status" value="1"/>
</dbReference>
<evidence type="ECO:0000256" key="4">
    <source>
        <dbReference type="PROSITE-ProRule" id="PRU10055"/>
    </source>
</evidence>
<evidence type="ECO:0000256" key="6">
    <source>
        <dbReference type="RuleBase" id="RU004468"/>
    </source>
</evidence>
<evidence type="ECO:0000256" key="1">
    <source>
        <dbReference type="ARBA" id="ARBA00010838"/>
    </source>
</evidence>
<dbReference type="EC" id="3.2.1.21" evidence="7"/>
<dbReference type="PROSITE" id="PS00572">
    <property type="entry name" value="GLYCOSYL_HYDROL_F1_1"/>
    <property type="match status" value="1"/>
</dbReference>
<dbReference type="Pfam" id="PF00232">
    <property type="entry name" value="Glyco_hydro_1"/>
    <property type="match status" value="1"/>
</dbReference>
<gene>
    <name evidence="7" type="primary">arbB</name>
    <name evidence="7" type="ORF">ERS008476_00830</name>
</gene>
<accession>A0A0H5MA25</accession>
<feature type="active site" description="Nucleophile" evidence="4">
    <location>
        <position position="389"/>
    </location>
</feature>
<organism evidence="7 8">
    <name type="scientific">Yersinia intermedia</name>
    <dbReference type="NCBI Taxonomy" id="631"/>
    <lineage>
        <taxon>Bacteria</taxon>
        <taxon>Pseudomonadati</taxon>
        <taxon>Pseudomonadota</taxon>
        <taxon>Gammaproteobacteria</taxon>
        <taxon>Enterobacterales</taxon>
        <taxon>Yersiniaceae</taxon>
        <taxon>Yersinia</taxon>
    </lineage>
</organism>
<keyword evidence="3 6" id="KW-0326">Glycosidase</keyword>
<dbReference type="PROSITE" id="PS00653">
    <property type="entry name" value="GLYCOSYL_HYDROL_F1_2"/>
    <property type="match status" value="1"/>
</dbReference>
<dbReference type="Proteomes" id="UP000043316">
    <property type="component" value="Unassembled WGS sequence"/>
</dbReference>
<protein>
    <submittedName>
        <fullName evidence="7">Beta-glucosidase</fullName>
        <ecNumber evidence="7">3.2.1.21</ecNumber>
        <ecNumber evidence="7">3.2.1.86</ecNumber>
    </submittedName>
</protein>
<dbReference type="RefSeq" id="WP_053008965.1">
    <property type="nucleotide sequence ID" value="NZ_CWJI01000001.1"/>
</dbReference>
<dbReference type="EMBL" id="CWJI01000001">
    <property type="protein sequence ID" value="CRY53926.1"/>
    <property type="molecule type" value="Genomic_DNA"/>
</dbReference>
<dbReference type="GO" id="GO:0005829">
    <property type="term" value="C:cytosol"/>
    <property type="evidence" value="ECO:0007669"/>
    <property type="project" value="TreeGrafter"/>
</dbReference>
<evidence type="ECO:0000313" key="8">
    <source>
        <dbReference type="Proteomes" id="UP000043316"/>
    </source>
</evidence>